<keyword evidence="3" id="KW-1185">Reference proteome</keyword>
<proteinExistence type="predicted"/>
<organism evidence="2 3">
    <name type="scientific">Trapa natans</name>
    <name type="common">Water chestnut</name>
    <dbReference type="NCBI Taxonomy" id="22666"/>
    <lineage>
        <taxon>Eukaryota</taxon>
        <taxon>Viridiplantae</taxon>
        <taxon>Streptophyta</taxon>
        <taxon>Embryophyta</taxon>
        <taxon>Tracheophyta</taxon>
        <taxon>Spermatophyta</taxon>
        <taxon>Magnoliopsida</taxon>
        <taxon>eudicotyledons</taxon>
        <taxon>Gunneridae</taxon>
        <taxon>Pentapetalae</taxon>
        <taxon>rosids</taxon>
        <taxon>malvids</taxon>
        <taxon>Myrtales</taxon>
        <taxon>Lythraceae</taxon>
        <taxon>Trapa</taxon>
    </lineage>
</organism>
<reference evidence="2 3" key="1">
    <citation type="journal article" date="2023" name="Hortic Res">
        <title>Pangenome of water caltrop reveals structural variations and asymmetric subgenome divergence after allopolyploidization.</title>
        <authorList>
            <person name="Zhang X."/>
            <person name="Chen Y."/>
            <person name="Wang L."/>
            <person name="Yuan Y."/>
            <person name="Fang M."/>
            <person name="Shi L."/>
            <person name="Lu R."/>
            <person name="Comes H.P."/>
            <person name="Ma Y."/>
            <person name="Chen Y."/>
            <person name="Huang G."/>
            <person name="Zhou Y."/>
            <person name="Zheng Z."/>
            <person name="Qiu Y."/>
        </authorList>
    </citation>
    <scope>NUCLEOTIDE SEQUENCE [LARGE SCALE GENOMIC DNA]</scope>
    <source>
        <strain evidence="2">F231</strain>
    </source>
</reference>
<gene>
    <name evidence="2" type="ORF">SAY86_025111</name>
</gene>
<dbReference type="Proteomes" id="UP001346149">
    <property type="component" value="Unassembled WGS sequence"/>
</dbReference>
<accession>A0AAN7MRF9</accession>
<dbReference type="AlphaFoldDB" id="A0AAN7MRF9"/>
<evidence type="ECO:0000313" key="3">
    <source>
        <dbReference type="Proteomes" id="UP001346149"/>
    </source>
</evidence>
<protein>
    <submittedName>
        <fullName evidence="2">Uncharacterized protein</fullName>
    </submittedName>
</protein>
<sequence>MRRHRRPFAHISFDSDKGKPARKLVRPQDDGCLGSELVRTVTSDPSTMRSRFSYVGLEFTNVSFPDSNNNNSQKMKVLGGYSEANLLHRLRC</sequence>
<comment type="caution">
    <text evidence="2">The sequence shown here is derived from an EMBL/GenBank/DDBJ whole genome shotgun (WGS) entry which is preliminary data.</text>
</comment>
<evidence type="ECO:0000313" key="2">
    <source>
        <dbReference type="EMBL" id="KAK4799746.1"/>
    </source>
</evidence>
<dbReference type="EMBL" id="JAXQNO010000004">
    <property type="protein sequence ID" value="KAK4799746.1"/>
    <property type="molecule type" value="Genomic_DNA"/>
</dbReference>
<feature type="region of interest" description="Disordered" evidence="1">
    <location>
        <begin position="1"/>
        <end position="28"/>
    </location>
</feature>
<name>A0AAN7MRF9_TRANT</name>
<evidence type="ECO:0000256" key="1">
    <source>
        <dbReference type="SAM" id="MobiDB-lite"/>
    </source>
</evidence>